<comment type="similarity">
    <text evidence="2 8">Belongs to the 4-toluene sulfonate uptake permease (TSUP) (TC 2.A.102) family.</text>
</comment>
<gene>
    <name evidence="9" type="ORF">SAMN04487771_100552</name>
</gene>
<feature type="transmembrane region" description="Helical" evidence="8">
    <location>
        <begin position="231"/>
        <end position="249"/>
    </location>
</feature>
<dbReference type="EMBL" id="FOIL01000005">
    <property type="protein sequence ID" value="SET11049.1"/>
    <property type="molecule type" value="Genomic_DNA"/>
</dbReference>
<dbReference type="RefSeq" id="WP_074648622.1">
    <property type="nucleotide sequence ID" value="NZ_FOIL01000005.1"/>
</dbReference>
<dbReference type="InterPro" id="IPR002781">
    <property type="entry name" value="TM_pro_TauE-like"/>
</dbReference>
<evidence type="ECO:0000313" key="9">
    <source>
        <dbReference type="EMBL" id="SET11049.1"/>
    </source>
</evidence>
<sequence length="255" mass="26643">MELTWMQFAVILPLVGLAGFVDAIAGGGGLISLPAYMIGGLPAHAAIATNKLSSFMGTSVATGNYVKKGFVNWKYAGIGAFCALIGSSVGANIALMISDHILKIAMLFLLPAIAVYLAKRKDFAPIGKEPAEHGKMFVTAAAGLIIGLYDGLYGPGTGTFLLLILTGFAHMKLTEANGATKVINLTTNIASLVVYLMNGQPVIILGLCAGVCNMIGNYLGSNFFSSKGAGAVRPIMFVVLGIFFVKVLYDLHLFG</sequence>
<keyword evidence="3" id="KW-0813">Transport</keyword>
<dbReference type="OrthoDB" id="554695at2"/>
<feature type="transmembrane region" description="Helical" evidence="8">
    <location>
        <begin position="138"/>
        <end position="165"/>
    </location>
</feature>
<evidence type="ECO:0000256" key="8">
    <source>
        <dbReference type="RuleBase" id="RU363041"/>
    </source>
</evidence>
<dbReference type="Pfam" id="PF01925">
    <property type="entry name" value="TauE"/>
    <property type="match status" value="1"/>
</dbReference>
<dbReference type="GO" id="GO:0005886">
    <property type="term" value="C:plasma membrane"/>
    <property type="evidence" value="ECO:0007669"/>
    <property type="project" value="UniProtKB-SubCell"/>
</dbReference>
<name>A0A1I0BVG4_9FIRM</name>
<feature type="transmembrane region" description="Helical" evidence="8">
    <location>
        <begin position="73"/>
        <end position="95"/>
    </location>
</feature>
<evidence type="ECO:0000256" key="7">
    <source>
        <dbReference type="ARBA" id="ARBA00023136"/>
    </source>
</evidence>
<evidence type="ECO:0000256" key="2">
    <source>
        <dbReference type="ARBA" id="ARBA00009142"/>
    </source>
</evidence>
<evidence type="ECO:0000256" key="5">
    <source>
        <dbReference type="ARBA" id="ARBA00022692"/>
    </source>
</evidence>
<feature type="transmembrane region" description="Helical" evidence="8">
    <location>
        <begin position="202"/>
        <end position="219"/>
    </location>
</feature>
<keyword evidence="6 8" id="KW-1133">Transmembrane helix</keyword>
<dbReference type="PANTHER" id="PTHR30269:SF0">
    <property type="entry name" value="MEMBRANE TRANSPORTER PROTEIN YFCA-RELATED"/>
    <property type="match status" value="1"/>
</dbReference>
<evidence type="ECO:0000256" key="6">
    <source>
        <dbReference type="ARBA" id="ARBA00022989"/>
    </source>
</evidence>
<evidence type="ECO:0000256" key="4">
    <source>
        <dbReference type="ARBA" id="ARBA00022475"/>
    </source>
</evidence>
<dbReference type="Proteomes" id="UP000199820">
    <property type="component" value="Unassembled WGS sequence"/>
</dbReference>
<keyword evidence="4 8" id="KW-1003">Cell membrane</keyword>
<protein>
    <recommendedName>
        <fullName evidence="8">Probable membrane transporter protein</fullName>
    </recommendedName>
</protein>
<keyword evidence="5 8" id="KW-0812">Transmembrane</keyword>
<reference evidence="9 10" key="1">
    <citation type="submission" date="2016-10" db="EMBL/GenBank/DDBJ databases">
        <authorList>
            <person name="de Groot N.N."/>
        </authorList>
    </citation>
    <scope>NUCLEOTIDE SEQUENCE [LARGE SCALE GENOMIC DNA]</scope>
    <source>
        <strain evidence="9 10">KH1P1</strain>
    </source>
</reference>
<organism evidence="9 10">
    <name type="scientific">[Clostridium] aminophilum</name>
    <dbReference type="NCBI Taxonomy" id="1526"/>
    <lineage>
        <taxon>Bacteria</taxon>
        <taxon>Bacillati</taxon>
        <taxon>Bacillota</taxon>
        <taxon>Clostridia</taxon>
        <taxon>Lachnospirales</taxon>
        <taxon>Lachnospiraceae</taxon>
    </lineage>
</organism>
<dbReference type="AlphaFoldDB" id="A0A1I0BVG4"/>
<dbReference type="PANTHER" id="PTHR30269">
    <property type="entry name" value="TRANSMEMBRANE PROTEIN YFCA"/>
    <property type="match status" value="1"/>
</dbReference>
<keyword evidence="7 8" id="KW-0472">Membrane</keyword>
<proteinExistence type="inferred from homology"/>
<evidence type="ECO:0000256" key="3">
    <source>
        <dbReference type="ARBA" id="ARBA00022448"/>
    </source>
</evidence>
<dbReference type="InterPro" id="IPR052017">
    <property type="entry name" value="TSUP"/>
</dbReference>
<keyword evidence="10" id="KW-1185">Reference proteome</keyword>
<comment type="subcellular location">
    <subcellularLocation>
        <location evidence="1 8">Cell membrane</location>
        <topology evidence="1 8">Multi-pass membrane protein</topology>
    </subcellularLocation>
</comment>
<feature type="transmembrane region" description="Helical" evidence="8">
    <location>
        <begin position="101"/>
        <end position="118"/>
    </location>
</feature>
<evidence type="ECO:0000313" key="10">
    <source>
        <dbReference type="Proteomes" id="UP000199820"/>
    </source>
</evidence>
<dbReference type="STRING" id="1526.SAMN02910262_00842"/>
<evidence type="ECO:0000256" key="1">
    <source>
        <dbReference type="ARBA" id="ARBA00004651"/>
    </source>
</evidence>
<accession>A0A1I0BVG4</accession>